<proteinExistence type="predicted"/>
<evidence type="ECO:0000313" key="3">
    <source>
        <dbReference type="EMBL" id="UXX85064.1"/>
    </source>
</evidence>
<organism evidence="3 4">
    <name type="scientific">Roseovarius pelagicus</name>
    <dbReference type="NCBI Taxonomy" id="2980108"/>
    <lineage>
        <taxon>Bacteria</taxon>
        <taxon>Pseudomonadati</taxon>
        <taxon>Pseudomonadota</taxon>
        <taxon>Alphaproteobacteria</taxon>
        <taxon>Rhodobacterales</taxon>
        <taxon>Roseobacteraceae</taxon>
        <taxon>Roseovarius</taxon>
    </lineage>
</organism>
<feature type="compositionally biased region" description="Basic and acidic residues" evidence="1">
    <location>
        <begin position="704"/>
        <end position="717"/>
    </location>
</feature>
<sequence length="862" mass="94047">MAERTPLLNDALARLRAPLTLTWAGLLAERLVQAFWPLWTLIAAVAAALMLGFHDWAMVELVGASLIGAAIGAVVFAVLGVRRFAWPRRAEAVTRMDSALAERPLAALGDRQAIGSGDAASEALWRAHLARMAKAASHAHTIAPDLRISDRDPFGLRYIALLGLVAALCFGSAWRVSTIPLIGPGHAQPAAAGPTWEGWVEPPRYTGLPSLYLSDQKDRINVPVGSRITLRLYGALGALSASETVSGRTTGIGNATDPAQDFDVTQSGTLTIDGAGGRSWTITALPDAAPDVTLVDEGKRTTFDGQMRQPFHARDDYGVTGGTAIFRLDPDRVKRRYGLATDPEPREAIVLELPMPITGGRDDFTEALIENLSEHAWAHLPVTLELQVTDAREQIGSSAPVPMALPARRFFDPLAAAVIEQRQSLLWSRHNARDVTQILRAVSHRPEGGLFRSETAYLRLRVILRRLETLVRHDALTPEARDEITAAMWELALLLEDGDIGDALERMRQAQERLSEAMKNGASEEDIARLMQELRDATQDYLRQKSQQAQRENDADQPDQGDQNAMQLSQQDLQDMMDRIQELMNEGRMAEAQQALQEFQEMMENLRVTEGQRGQGDSEGQQAMEGLADTLRQQQGLSDQAFRDLQEQFNPGAQAGESQNNEGRNGGEGRGQSHEGQGGQGSGQGEQQGQEQGDAQTGSGALADRQEALRRELERQRGNLPGQGSEGGDAARDALDRAGRAMDGAEDALRQNDLAEAIDQQSAAMDALREGMRNLGEAMAEANRNNQGGQGQARGADGAQQSDPLGRIAGQGDQAGTQDSLLQGEDVYRRARELLDEIRRRSGQGDRPEVERDYLQRLLDRF</sequence>
<feature type="region of interest" description="Disordered" evidence="1">
    <location>
        <begin position="651"/>
        <end position="744"/>
    </location>
</feature>
<dbReference type="Pfam" id="PF13779">
    <property type="entry name" value="DUF4175"/>
    <property type="match status" value="1"/>
</dbReference>
<protein>
    <submittedName>
        <fullName evidence="3">TIGR02302 family protein</fullName>
    </submittedName>
</protein>
<feature type="transmembrane region" description="Helical" evidence="2">
    <location>
        <begin position="156"/>
        <end position="174"/>
    </location>
</feature>
<dbReference type="RefSeq" id="WP_263049101.1">
    <property type="nucleotide sequence ID" value="NZ_CP106738.1"/>
</dbReference>
<feature type="region of interest" description="Disordered" evidence="1">
    <location>
        <begin position="542"/>
        <end position="563"/>
    </location>
</feature>
<feature type="compositionally biased region" description="Low complexity" evidence="1">
    <location>
        <begin position="780"/>
        <end position="801"/>
    </location>
</feature>
<dbReference type="NCBIfam" id="TIGR02302">
    <property type="entry name" value="aProt_lowcomp"/>
    <property type="match status" value="1"/>
</dbReference>
<reference evidence="3" key="1">
    <citation type="submission" date="2022-10" db="EMBL/GenBank/DDBJ databases">
        <title>Roseovarius pelagicus sp. nov., isolated from Arctic seawater.</title>
        <authorList>
            <person name="Hong Y.W."/>
            <person name="Hwang C.Y."/>
        </authorList>
    </citation>
    <scope>NUCLEOTIDE SEQUENCE</scope>
    <source>
        <strain evidence="3">HL-MP18</strain>
    </source>
</reference>
<dbReference type="EMBL" id="CP106738">
    <property type="protein sequence ID" value="UXX85064.1"/>
    <property type="molecule type" value="Genomic_DNA"/>
</dbReference>
<evidence type="ECO:0000256" key="1">
    <source>
        <dbReference type="SAM" id="MobiDB-lite"/>
    </source>
</evidence>
<keyword evidence="2" id="KW-1133">Transmembrane helix</keyword>
<feature type="compositionally biased region" description="Gly residues" evidence="1">
    <location>
        <begin position="674"/>
        <end position="686"/>
    </location>
</feature>
<feature type="region of interest" description="Disordered" evidence="1">
    <location>
        <begin position="765"/>
        <end position="826"/>
    </location>
</feature>
<feature type="transmembrane region" description="Helical" evidence="2">
    <location>
        <begin position="34"/>
        <end position="53"/>
    </location>
</feature>
<feature type="compositionally biased region" description="Basic and acidic residues" evidence="1">
    <location>
        <begin position="729"/>
        <end position="740"/>
    </location>
</feature>
<gene>
    <name evidence="3" type="ORF">N7U68_10655</name>
</gene>
<dbReference type="InterPro" id="IPR012683">
    <property type="entry name" value="CHP02302_TM"/>
</dbReference>
<accession>A0ABY6DFY3</accession>
<evidence type="ECO:0000256" key="2">
    <source>
        <dbReference type="SAM" id="Phobius"/>
    </source>
</evidence>
<keyword evidence="2" id="KW-0472">Membrane</keyword>
<feature type="transmembrane region" description="Helical" evidence="2">
    <location>
        <begin position="59"/>
        <end position="81"/>
    </location>
</feature>
<dbReference type="Proteomes" id="UP001064087">
    <property type="component" value="Chromosome"/>
</dbReference>
<evidence type="ECO:0000313" key="4">
    <source>
        <dbReference type="Proteomes" id="UP001064087"/>
    </source>
</evidence>
<keyword evidence="2" id="KW-0812">Transmembrane</keyword>
<name>A0ABY6DFY3_9RHOB</name>
<keyword evidence="4" id="KW-1185">Reference proteome</keyword>